<organism evidence="3 4">
    <name type="scientific">Podospora didyma</name>
    <dbReference type="NCBI Taxonomy" id="330526"/>
    <lineage>
        <taxon>Eukaryota</taxon>
        <taxon>Fungi</taxon>
        <taxon>Dikarya</taxon>
        <taxon>Ascomycota</taxon>
        <taxon>Pezizomycotina</taxon>
        <taxon>Sordariomycetes</taxon>
        <taxon>Sordariomycetidae</taxon>
        <taxon>Sordariales</taxon>
        <taxon>Podosporaceae</taxon>
        <taxon>Podospora</taxon>
    </lineage>
</organism>
<accession>A0AAE0NPI0</accession>
<comment type="caution">
    <text evidence="3">The sequence shown here is derived from an EMBL/GenBank/DDBJ whole genome shotgun (WGS) entry which is preliminary data.</text>
</comment>
<dbReference type="InterPro" id="IPR011009">
    <property type="entry name" value="Kinase-like_dom_sf"/>
</dbReference>
<keyword evidence="3" id="KW-0808">Transferase</keyword>
<dbReference type="GO" id="GO:0005524">
    <property type="term" value="F:ATP binding"/>
    <property type="evidence" value="ECO:0007669"/>
    <property type="project" value="InterPro"/>
</dbReference>
<keyword evidence="4" id="KW-1185">Reference proteome</keyword>
<dbReference type="CDD" id="cd00180">
    <property type="entry name" value="PKc"/>
    <property type="match status" value="1"/>
</dbReference>
<dbReference type="SMART" id="SM00220">
    <property type="entry name" value="S_TKc"/>
    <property type="match status" value="1"/>
</dbReference>
<evidence type="ECO:0000313" key="4">
    <source>
        <dbReference type="Proteomes" id="UP001285441"/>
    </source>
</evidence>
<evidence type="ECO:0000259" key="2">
    <source>
        <dbReference type="PROSITE" id="PS50011"/>
    </source>
</evidence>
<evidence type="ECO:0000256" key="1">
    <source>
        <dbReference type="SAM" id="MobiDB-lite"/>
    </source>
</evidence>
<reference evidence="3" key="2">
    <citation type="submission" date="2023-06" db="EMBL/GenBank/DDBJ databases">
        <authorList>
            <consortium name="Lawrence Berkeley National Laboratory"/>
            <person name="Haridas S."/>
            <person name="Hensen N."/>
            <person name="Bonometti L."/>
            <person name="Westerberg I."/>
            <person name="Brannstrom I.O."/>
            <person name="Guillou S."/>
            <person name="Cros-Aarteil S."/>
            <person name="Calhoun S."/>
            <person name="Kuo A."/>
            <person name="Mondo S."/>
            <person name="Pangilinan J."/>
            <person name="Riley R."/>
            <person name="LaButti K."/>
            <person name="Andreopoulos B."/>
            <person name="Lipzen A."/>
            <person name="Chen C."/>
            <person name="Yanf M."/>
            <person name="Daum C."/>
            <person name="Ng V."/>
            <person name="Clum A."/>
            <person name="Steindorff A."/>
            <person name="Ohm R."/>
            <person name="Martin F."/>
            <person name="Silar P."/>
            <person name="Natvig D."/>
            <person name="Lalanne C."/>
            <person name="Gautier V."/>
            <person name="Ament-velasquez S.L."/>
            <person name="Kruys A."/>
            <person name="Hutchinson M.I."/>
            <person name="Powell A.J."/>
            <person name="Barry K."/>
            <person name="Miller A.N."/>
            <person name="Grigoriev I.V."/>
            <person name="Debuchy R."/>
            <person name="Gladieux P."/>
            <person name="Thoren M.H."/>
            <person name="Johannesson H."/>
        </authorList>
    </citation>
    <scope>NUCLEOTIDE SEQUENCE</scope>
    <source>
        <strain evidence="3">CBS 232.78</strain>
    </source>
</reference>
<dbReference type="AlphaFoldDB" id="A0AAE0NPI0"/>
<feature type="domain" description="Protein kinase" evidence="2">
    <location>
        <begin position="113"/>
        <end position="393"/>
    </location>
</feature>
<proteinExistence type="predicted"/>
<feature type="region of interest" description="Disordered" evidence="1">
    <location>
        <begin position="418"/>
        <end position="448"/>
    </location>
</feature>
<dbReference type="GO" id="GO:0004674">
    <property type="term" value="F:protein serine/threonine kinase activity"/>
    <property type="evidence" value="ECO:0007669"/>
    <property type="project" value="TreeGrafter"/>
</dbReference>
<reference evidence="3" key="1">
    <citation type="journal article" date="2023" name="Mol. Phylogenet. Evol.">
        <title>Genome-scale phylogeny and comparative genomics of the fungal order Sordariales.</title>
        <authorList>
            <person name="Hensen N."/>
            <person name="Bonometti L."/>
            <person name="Westerberg I."/>
            <person name="Brannstrom I.O."/>
            <person name="Guillou S."/>
            <person name="Cros-Aarteil S."/>
            <person name="Calhoun S."/>
            <person name="Haridas S."/>
            <person name="Kuo A."/>
            <person name="Mondo S."/>
            <person name="Pangilinan J."/>
            <person name="Riley R."/>
            <person name="LaButti K."/>
            <person name="Andreopoulos B."/>
            <person name="Lipzen A."/>
            <person name="Chen C."/>
            <person name="Yan M."/>
            <person name="Daum C."/>
            <person name="Ng V."/>
            <person name="Clum A."/>
            <person name="Steindorff A."/>
            <person name="Ohm R.A."/>
            <person name="Martin F."/>
            <person name="Silar P."/>
            <person name="Natvig D.O."/>
            <person name="Lalanne C."/>
            <person name="Gautier V."/>
            <person name="Ament-Velasquez S.L."/>
            <person name="Kruys A."/>
            <person name="Hutchinson M.I."/>
            <person name="Powell A.J."/>
            <person name="Barry K."/>
            <person name="Miller A.N."/>
            <person name="Grigoriev I.V."/>
            <person name="Debuchy R."/>
            <person name="Gladieux P."/>
            <person name="Hiltunen Thoren M."/>
            <person name="Johannesson H."/>
        </authorList>
    </citation>
    <scope>NUCLEOTIDE SEQUENCE</scope>
    <source>
        <strain evidence="3">CBS 232.78</strain>
    </source>
</reference>
<name>A0AAE0NPI0_9PEZI</name>
<dbReference type="PROSITE" id="PS50011">
    <property type="entry name" value="PROTEIN_KINASE_DOM"/>
    <property type="match status" value="1"/>
</dbReference>
<dbReference type="PANTHER" id="PTHR24359:SF1">
    <property type="entry name" value="INHIBITOR OF NUCLEAR FACTOR KAPPA-B KINASE EPSILON SUBUNIT HOMOLOG 1-RELATED"/>
    <property type="match status" value="1"/>
</dbReference>
<dbReference type="InterPro" id="IPR000719">
    <property type="entry name" value="Prot_kinase_dom"/>
</dbReference>
<dbReference type="EMBL" id="JAULSW010000004">
    <property type="protein sequence ID" value="KAK3385273.1"/>
    <property type="molecule type" value="Genomic_DNA"/>
</dbReference>
<protein>
    <submittedName>
        <fullName evidence="3">Kinase-like domain-containing protein</fullName>
    </submittedName>
</protein>
<sequence length="448" mass="50303">MLMEAGNGGRQMPLEMECSRMDVFLREVNISADELQRDSTTAELVRWIEQRGKTLFLILIKQGDRKKPYGAFQTAGFGDEKLRMRPTWPYLAPVFDPKQFEYKLLPGCVLPIQILPGHEKKGSFSLVYKAEIHHSNRPQTLQEVAVKEITVRPGDKTERVWESEAKAQRAIREIKHPRLIRCVAALHGLAEGLWTLHNYSGRENPADDEGDDMDTKTALDIADEYIKAISHESIRHGDLKPENIVRFPEGKNTLGKLKTADLGLAKRHAIAKENRLEITSTKYGTALYEAPESQSQAGEPRPRLYDVWSMACIVFEFVVDGNDEVNRPLSAVRHWIDHILQKDPEYAPGRDSAIKNLLTLVKTKLLVVDLDPLRRTVTVLNKDNGSKAASPMPGSSVLYRVTAGEFCTENRKTRIMANEQPGYSPLPNSQHHRTPPPKMGSAAPGCTG</sequence>
<dbReference type="Proteomes" id="UP001285441">
    <property type="component" value="Unassembled WGS sequence"/>
</dbReference>
<dbReference type="Gene3D" id="1.10.510.10">
    <property type="entry name" value="Transferase(Phosphotransferase) domain 1"/>
    <property type="match status" value="1"/>
</dbReference>
<dbReference type="PANTHER" id="PTHR24359">
    <property type="entry name" value="SERINE/THREONINE-PROTEIN KINASE SBK1"/>
    <property type="match status" value="1"/>
</dbReference>
<evidence type="ECO:0000313" key="3">
    <source>
        <dbReference type="EMBL" id="KAK3385273.1"/>
    </source>
</evidence>
<dbReference type="SUPFAM" id="SSF56112">
    <property type="entry name" value="Protein kinase-like (PK-like)"/>
    <property type="match status" value="1"/>
</dbReference>
<keyword evidence="3" id="KW-0418">Kinase</keyword>
<gene>
    <name evidence="3" type="ORF">B0H63DRAFT_449342</name>
</gene>
<dbReference type="Pfam" id="PF00069">
    <property type="entry name" value="Pkinase"/>
    <property type="match status" value="1"/>
</dbReference>